<dbReference type="Proteomes" id="UP000199004">
    <property type="component" value="Unassembled WGS sequence"/>
</dbReference>
<keyword evidence="1" id="KW-0808">Transferase</keyword>
<reference evidence="1 2" key="1">
    <citation type="submission" date="2016-10" db="EMBL/GenBank/DDBJ databases">
        <authorList>
            <person name="de Groot N.N."/>
        </authorList>
    </citation>
    <scope>NUCLEOTIDE SEQUENCE [LARGE SCALE GENOMIC DNA]</scope>
    <source>
        <strain evidence="1 2">CGMCC 1.11147</strain>
    </source>
</reference>
<name>A0A1H0FTS4_9ACTN</name>
<dbReference type="InterPro" id="IPR011009">
    <property type="entry name" value="Kinase-like_dom_sf"/>
</dbReference>
<keyword evidence="2" id="KW-1185">Reference proteome</keyword>
<evidence type="ECO:0000313" key="2">
    <source>
        <dbReference type="Proteomes" id="UP000199004"/>
    </source>
</evidence>
<gene>
    <name evidence="1" type="ORF">SAMN05192576_3141</name>
</gene>
<evidence type="ECO:0000313" key="1">
    <source>
        <dbReference type="EMBL" id="SDN98050.1"/>
    </source>
</evidence>
<dbReference type="SUPFAM" id="SSF56112">
    <property type="entry name" value="Protein kinase-like (PK-like)"/>
    <property type="match status" value="1"/>
</dbReference>
<protein>
    <submittedName>
        <fullName evidence="1">Phosphotransferase enzyme family protein</fullName>
    </submittedName>
</protein>
<proteinExistence type="predicted"/>
<dbReference type="GO" id="GO:0016740">
    <property type="term" value="F:transferase activity"/>
    <property type="evidence" value="ECO:0007669"/>
    <property type="project" value="UniProtKB-KW"/>
</dbReference>
<dbReference type="AlphaFoldDB" id="A0A1H0FTS4"/>
<dbReference type="STRING" id="1005944.SAMN05192576_3141"/>
<sequence length="320" mass="35385">MRWVAPRRYTSPVKELWSDPAWLAGAHAWIDEQTASLGLVRAGEVEQPHLETWSTVLKVPTTTGPVWFKANHGPLEHEAALVTLLTERVPDLVQALLAVDLDRGWMLMSDGGERLRELIEVEQSLERWHHALDAVARISLALEDDVDHLLALGVPDLRLATLPAGYAALMDEIDAEPRFREAAAQVADLSARLAPYGIRDSVQHDDLHDGQIYVRDGRHWVLDWGDACVSHPFFVLSVALEGQLAWGLDDEESSVDTAPFRDTFLAPYAAAYPHLSHADLAEAVRLATRLGWAVRAVNGHIAGDKDQTVTRLTMFVDGGV</sequence>
<organism evidence="1 2">
    <name type="scientific">Nocardioides szechwanensis</name>
    <dbReference type="NCBI Taxonomy" id="1005944"/>
    <lineage>
        <taxon>Bacteria</taxon>
        <taxon>Bacillati</taxon>
        <taxon>Actinomycetota</taxon>
        <taxon>Actinomycetes</taxon>
        <taxon>Propionibacteriales</taxon>
        <taxon>Nocardioidaceae</taxon>
        <taxon>Nocardioides</taxon>
    </lineage>
</organism>
<dbReference type="EMBL" id="FNIC01000005">
    <property type="protein sequence ID" value="SDN98050.1"/>
    <property type="molecule type" value="Genomic_DNA"/>
</dbReference>
<accession>A0A1H0FTS4</accession>